<reference evidence="3" key="1">
    <citation type="journal article" date="2019" name="Int. J. Syst. Evol. Microbiol.">
        <title>The Global Catalogue of Microorganisms (GCM) 10K type strain sequencing project: providing services to taxonomists for standard genome sequencing and annotation.</title>
        <authorList>
            <consortium name="The Broad Institute Genomics Platform"/>
            <consortium name="The Broad Institute Genome Sequencing Center for Infectious Disease"/>
            <person name="Wu L."/>
            <person name="Ma J."/>
        </authorList>
    </citation>
    <scope>NUCLEOTIDE SEQUENCE [LARGE SCALE GENOMIC DNA]</scope>
    <source>
        <strain evidence="3">CCTCC AB 2017081</strain>
    </source>
</reference>
<dbReference type="SUPFAM" id="SSF55729">
    <property type="entry name" value="Acyl-CoA N-acyltransferases (Nat)"/>
    <property type="match status" value="1"/>
</dbReference>
<feature type="domain" description="N-acetyltransferase" evidence="1">
    <location>
        <begin position="12"/>
        <end position="175"/>
    </location>
</feature>
<dbReference type="PANTHER" id="PTHR43415">
    <property type="entry name" value="SPERMIDINE N(1)-ACETYLTRANSFERASE"/>
    <property type="match status" value="1"/>
</dbReference>
<sequence length="196" mass="22215">MTRTPTLPRPTVSIRGRRPRDLPVLQRWLTDPDAEWRRWDAPYFHAAATTASLRAYVQQLAQSPTRPDERVIDLDGECVGMVNRSEEEPAGGGWWDLGVLIYDPVHWGQGIGTRALALWVQATLDETDAHVLTFTTWGGNDRMIRAARRLGFSEAARIREARLVGDQRYDSVRLDLLRREWRPPTAPAGVPDVPEP</sequence>
<evidence type="ECO:0000313" key="2">
    <source>
        <dbReference type="EMBL" id="MFC3834982.1"/>
    </source>
</evidence>
<dbReference type="RefSeq" id="WP_322472094.1">
    <property type="nucleotide sequence ID" value="NZ_JBHRZG010000024.1"/>
</dbReference>
<dbReference type="InterPro" id="IPR000182">
    <property type="entry name" value="GNAT_dom"/>
</dbReference>
<accession>A0ABV7ZEB8</accession>
<name>A0ABV7ZEB8_9DEIO</name>
<dbReference type="Proteomes" id="UP001595803">
    <property type="component" value="Unassembled WGS sequence"/>
</dbReference>
<gene>
    <name evidence="2" type="ORF">ACFOSB_19150</name>
</gene>
<proteinExistence type="predicted"/>
<comment type="caution">
    <text evidence="2">The sequence shown here is derived from an EMBL/GenBank/DDBJ whole genome shotgun (WGS) entry which is preliminary data.</text>
</comment>
<evidence type="ECO:0000313" key="3">
    <source>
        <dbReference type="Proteomes" id="UP001595803"/>
    </source>
</evidence>
<dbReference type="PANTHER" id="PTHR43415:SF4">
    <property type="entry name" value="N-ACETYLTRANSFERASE DOMAIN-CONTAINING PROTEIN"/>
    <property type="match status" value="1"/>
</dbReference>
<dbReference type="CDD" id="cd04301">
    <property type="entry name" value="NAT_SF"/>
    <property type="match status" value="1"/>
</dbReference>
<evidence type="ECO:0000259" key="1">
    <source>
        <dbReference type="PROSITE" id="PS51186"/>
    </source>
</evidence>
<keyword evidence="3" id="KW-1185">Reference proteome</keyword>
<dbReference type="InterPro" id="IPR016181">
    <property type="entry name" value="Acyl_CoA_acyltransferase"/>
</dbReference>
<dbReference type="Pfam" id="PF13302">
    <property type="entry name" value="Acetyltransf_3"/>
    <property type="match status" value="1"/>
</dbReference>
<dbReference type="PROSITE" id="PS51186">
    <property type="entry name" value="GNAT"/>
    <property type="match status" value="1"/>
</dbReference>
<dbReference type="Gene3D" id="3.40.630.30">
    <property type="match status" value="1"/>
</dbReference>
<organism evidence="2 3">
    <name type="scientific">Deinococcus rufus</name>
    <dbReference type="NCBI Taxonomy" id="2136097"/>
    <lineage>
        <taxon>Bacteria</taxon>
        <taxon>Thermotogati</taxon>
        <taxon>Deinococcota</taxon>
        <taxon>Deinococci</taxon>
        <taxon>Deinococcales</taxon>
        <taxon>Deinococcaceae</taxon>
        <taxon>Deinococcus</taxon>
    </lineage>
</organism>
<dbReference type="EMBL" id="JBHRZG010000024">
    <property type="protein sequence ID" value="MFC3834982.1"/>
    <property type="molecule type" value="Genomic_DNA"/>
</dbReference>
<protein>
    <submittedName>
        <fullName evidence="2">GNAT family protein</fullName>
    </submittedName>
</protein>